<protein>
    <recommendedName>
        <fullName evidence="2">Cell division protein ZapA</fullName>
    </recommendedName>
    <alternativeName>
        <fullName evidence="9">Z ring-associated protein ZapA</fullName>
    </alternativeName>
</protein>
<keyword evidence="5" id="KW-0717">Septation</keyword>
<dbReference type="EMBL" id="CP003179">
    <property type="protein sequence ID" value="AEW04874.1"/>
    <property type="molecule type" value="Genomic_DNA"/>
</dbReference>
<keyword evidence="4 10" id="KW-0132">Cell division</keyword>
<dbReference type="PANTHER" id="PTHR34981">
    <property type="entry name" value="CELL DIVISION PROTEIN ZAPA"/>
    <property type="match status" value="1"/>
</dbReference>
<dbReference type="PANTHER" id="PTHR34981:SF1">
    <property type="entry name" value="CELL DIVISION PROTEIN ZAPA"/>
    <property type="match status" value="1"/>
</dbReference>
<reference evidence="10 11" key="2">
    <citation type="journal article" date="2012" name="Stand. Genomic Sci.">
        <title>Complete genome sequence of the moderately thermophilic mineral-sulfide-oxidizing firmicute Sulfobacillus acidophilus type strain (NAL(T)).</title>
        <authorList>
            <person name="Anderson I."/>
            <person name="Chertkov O."/>
            <person name="Chen A."/>
            <person name="Saunders E."/>
            <person name="Lapidus A."/>
            <person name="Nolan M."/>
            <person name="Lucas S."/>
            <person name="Hammon N."/>
            <person name="Deshpande S."/>
            <person name="Cheng J.F."/>
            <person name="Han C."/>
            <person name="Tapia R."/>
            <person name="Goodwin L.A."/>
            <person name="Pitluck S."/>
            <person name="Liolios K."/>
            <person name="Pagani I."/>
            <person name="Ivanova N."/>
            <person name="Mikhailova N."/>
            <person name="Pati A."/>
            <person name="Palaniappan K."/>
            <person name="Land M."/>
            <person name="Pan C."/>
            <person name="Rohde M."/>
            <person name="Pukall R."/>
            <person name="Goker M."/>
            <person name="Detter J.C."/>
            <person name="Woyke T."/>
            <person name="Bristow J."/>
            <person name="Eisen J.A."/>
            <person name="Markowitz V."/>
            <person name="Hugenholtz P."/>
            <person name="Kyrpides N.C."/>
            <person name="Klenk H.P."/>
            <person name="Mavromatis K."/>
        </authorList>
    </citation>
    <scope>NUCLEOTIDE SEQUENCE [LARGE SCALE GENOMIC DNA]</scope>
    <source>
        <strain evidence="11">ATCC 700253 / DSM 10332 / NAL</strain>
    </source>
</reference>
<sequence length="94" mass="10622">MSDQVRTTVTIYGEDYQLIGDLPESVVKALANHVDSQIRVLASRNPRVSVNRLAVLTALNLAAEYFELQEEHQKLVQEMQQQWRAKRGVKNAGS</sequence>
<comment type="function">
    <text evidence="7">Activator of cell division through the inhibition of FtsZ GTPase activity, therefore promoting FtsZ assembly into bundles of protofilaments necessary for the formation of the division Z ring. It is recruited early at mid-cell but it is not essential for cell division.</text>
</comment>
<dbReference type="GO" id="GO:0043093">
    <property type="term" value="P:FtsZ-dependent cytokinesis"/>
    <property type="evidence" value="ECO:0007669"/>
    <property type="project" value="TreeGrafter"/>
</dbReference>
<proteinExistence type="predicted"/>
<comment type="subunit">
    <text evidence="8">Homodimer. Interacts with FtsZ.</text>
</comment>
<organism evidence="10 11">
    <name type="scientific">Sulfobacillus acidophilus (strain ATCC 700253 / DSM 10332 / NAL)</name>
    <dbReference type="NCBI Taxonomy" id="679936"/>
    <lineage>
        <taxon>Bacteria</taxon>
        <taxon>Bacillati</taxon>
        <taxon>Bacillota</taxon>
        <taxon>Clostridia</taxon>
        <taxon>Eubacteriales</taxon>
        <taxon>Clostridiales Family XVII. Incertae Sedis</taxon>
        <taxon>Sulfobacillus</taxon>
    </lineage>
</organism>
<evidence type="ECO:0000256" key="3">
    <source>
        <dbReference type="ARBA" id="ARBA00022490"/>
    </source>
</evidence>
<dbReference type="STRING" id="679936.Sulac_1377"/>
<keyword evidence="6" id="KW-0131">Cell cycle</keyword>
<dbReference type="KEGG" id="sap:Sulac_1377"/>
<keyword evidence="3" id="KW-0963">Cytoplasm</keyword>
<evidence type="ECO:0000313" key="11">
    <source>
        <dbReference type="Proteomes" id="UP000005439"/>
    </source>
</evidence>
<dbReference type="GO" id="GO:0000917">
    <property type="term" value="P:division septum assembly"/>
    <property type="evidence" value="ECO:0007669"/>
    <property type="project" value="UniProtKB-KW"/>
</dbReference>
<dbReference type="InterPro" id="IPR007838">
    <property type="entry name" value="Cell_div_ZapA-like"/>
</dbReference>
<accession>G8TWH6</accession>
<gene>
    <name evidence="10" type="ordered locus">Sulac_1377</name>
</gene>
<dbReference type="InterPro" id="IPR053712">
    <property type="entry name" value="Bac_CellDiv_Activator"/>
</dbReference>
<dbReference type="GO" id="GO:0032153">
    <property type="term" value="C:cell division site"/>
    <property type="evidence" value="ECO:0007669"/>
    <property type="project" value="TreeGrafter"/>
</dbReference>
<evidence type="ECO:0000256" key="9">
    <source>
        <dbReference type="ARBA" id="ARBA00033158"/>
    </source>
</evidence>
<evidence type="ECO:0000313" key="10">
    <source>
        <dbReference type="EMBL" id="AEW04874.1"/>
    </source>
</evidence>
<dbReference type="HOGENOM" id="CLU_116623_4_2_9"/>
<dbReference type="GO" id="GO:0005829">
    <property type="term" value="C:cytosol"/>
    <property type="evidence" value="ECO:0007669"/>
    <property type="project" value="TreeGrafter"/>
</dbReference>
<dbReference type="Proteomes" id="UP000005439">
    <property type="component" value="Chromosome"/>
</dbReference>
<dbReference type="Gene3D" id="6.10.250.790">
    <property type="match status" value="1"/>
</dbReference>
<dbReference type="SUPFAM" id="SSF102829">
    <property type="entry name" value="Cell division protein ZapA-like"/>
    <property type="match status" value="1"/>
</dbReference>
<evidence type="ECO:0000256" key="2">
    <source>
        <dbReference type="ARBA" id="ARBA00015195"/>
    </source>
</evidence>
<dbReference type="InterPro" id="IPR036192">
    <property type="entry name" value="Cell_div_ZapA-like_sf"/>
</dbReference>
<evidence type="ECO:0000256" key="4">
    <source>
        <dbReference type="ARBA" id="ARBA00022618"/>
    </source>
</evidence>
<evidence type="ECO:0000256" key="6">
    <source>
        <dbReference type="ARBA" id="ARBA00023306"/>
    </source>
</evidence>
<dbReference type="AlphaFoldDB" id="G8TWH6"/>
<dbReference type="PATRIC" id="fig|679936.5.peg.1443"/>
<comment type="subcellular location">
    <subcellularLocation>
        <location evidence="1">Cytoplasm</location>
    </subcellularLocation>
</comment>
<dbReference type="GO" id="GO:0030428">
    <property type="term" value="C:cell septum"/>
    <property type="evidence" value="ECO:0007669"/>
    <property type="project" value="TreeGrafter"/>
</dbReference>
<name>G8TWH6_SULAD</name>
<evidence type="ECO:0000256" key="7">
    <source>
        <dbReference type="ARBA" id="ARBA00024910"/>
    </source>
</evidence>
<evidence type="ECO:0000256" key="8">
    <source>
        <dbReference type="ARBA" id="ARBA00026068"/>
    </source>
</evidence>
<dbReference type="GO" id="GO:0000921">
    <property type="term" value="P:septin ring assembly"/>
    <property type="evidence" value="ECO:0007669"/>
    <property type="project" value="TreeGrafter"/>
</dbReference>
<keyword evidence="11" id="KW-1185">Reference proteome</keyword>
<evidence type="ECO:0000256" key="1">
    <source>
        <dbReference type="ARBA" id="ARBA00004496"/>
    </source>
</evidence>
<evidence type="ECO:0000256" key="5">
    <source>
        <dbReference type="ARBA" id="ARBA00023210"/>
    </source>
</evidence>
<reference evidence="11" key="1">
    <citation type="submission" date="2011-12" db="EMBL/GenBank/DDBJ databases">
        <title>The complete genome of chromosome of Sulfobacillus acidophilus DSM 10332.</title>
        <authorList>
            <person name="Lucas S."/>
            <person name="Han J."/>
            <person name="Lapidus A."/>
            <person name="Bruce D."/>
            <person name="Goodwin L."/>
            <person name="Pitluck S."/>
            <person name="Peters L."/>
            <person name="Kyrpides N."/>
            <person name="Mavromatis K."/>
            <person name="Ivanova N."/>
            <person name="Mikhailova N."/>
            <person name="Chertkov O."/>
            <person name="Saunders E."/>
            <person name="Detter J.C."/>
            <person name="Tapia R."/>
            <person name="Han C."/>
            <person name="Land M."/>
            <person name="Hauser L."/>
            <person name="Markowitz V."/>
            <person name="Cheng J.-F."/>
            <person name="Hugenholtz P."/>
            <person name="Woyke T."/>
            <person name="Wu D."/>
            <person name="Pukall R."/>
            <person name="Gehrich-Schroeter G."/>
            <person name="Schneider S."/>
            <person name="Klenk H.-P."/>
            <person name="Eisen J.A."/>
        </authorList>
    </citation>
    <scope>NUCLEOTIDE SEQUENCE [LARGE SCALE GENOMIC DNA]</scope>
    <source>
        <strain evidence="11">ATCC 700253 / DSM 10332 / NAL</strain>
    </source>
</reference>
<dbReference type="Pfam" id="PF05164">
    <property type="entry name" value="ZapA"/>
    <property type="match status" value="1"/>
</dbReference>